<evidence type="ECO:0000256" key="6">
    <source>
        <dbReference type="SAM" id="Coils"/>
    </source>
</evidence>
<evidence type="ECO:0000259" key="8">
    <source>
        <dbReference type="PROSITE" id="PS50950"/>
    </source>
</evidence>
<dbReference type="InterPro" id="IPR016197">
    <property type="entry name" value="Chromo-like_dom_sf"/>
</dbReference>
<keyword evidence="4 5" id="KW-0238">DNA-binding</keyword>
<dbReference type="GO" id="GO:0043565">
    <property type="term" value="F:sequence-specific DNA binding"/>
    <property type="evidence" value="ECO:0007669"/>
    <property type="project" value="InterPro"/>
</dbReference>
<dbReference type="SMART" id="SM00980">
    <property type="entry name" value="THAP"/>
    <property type="match status" value="1"/>
</dbReference>
<keyword evidence="1" id="KW-0479">Metal-binding</keyword>
<dbReference type="GO" id="GO:0008270">
    <property type="term" value="F:zinc ion binding"/>
    <property type="evidence" value="ECO:0007669"/>
    <property type="project" value="UniProtKB-KW"/>
</dbReference>
<dbReference type="InterPro" id="IPR038441">
    <property type="entry name" value="THAP_Znf_sf"/>
</dbReference>
<proteinExistence type="predicted"/>
<keyword evidence="2 5" id="KW-0863">Zinc-finger</keyword>
<dbReference type="GO" id="GO:0005694">
    <property type="term" value="C:chromosome"/>
    <property type="evidence" value="ECO:0007669"/>
    <property type="project" value="UniProtKB-ARBA"/>
</dbReference>
<dbReference type="InterPro" id="IPR006612">
    <property type="entry name" value="THAP_Znf"/>
</dbReference>
<keyword evidence="6" id="KW-0175">Coiled coil</keyword>
<dbReference type="Gene3D" id="2.30.30.140">
    <property type="match status" value="1"/>
</dbReference>
<dbReference type="Proteomes" id="UP000789524">
    <property type="component" value="Unassembled WGS sequence"/>
</dbReference>
<sequence length="285" mass="32424">MAVKKCCVENCNSSSTRPEDIGVTYHKFPKDKTLRDLWSLVTHYKQTNIDSATYVCSRHFCKIDFQIYEDSKYILRSDSIPSIFSWVQRDKDTKIQQLESNMDKPSISKAASSENENSDRGDANLNTSNSSKESEGENVEAIMKFIEEQEQEITKQQNESQLEKIASDQNVPITHNDNNENNDSNNHNDNNQVLNDIAEPMVIATSVMDMILSESEAKIDTKKNIKPIPQKLSKNDKGNSVSLSVGSKVEAKDYGEFWHSAQIVEVDYDEMEVLVHYENTHNKSV</sequence>
<reference evidence="9" key="1">
    <citation type="submission" date="2021-09" db="EMBL/GenBank/DDBJ databases">
        <authorList>
            <person name="Martin H S."/>
        </authorList>
    </citation>
    <scope>NUCLEOTIDE SEQUENCE</scope>
</reference>
<feature type="domain" description="THAP-type" evidence="8">
    <location>
        <begin position="1"/>
        <end position="84"/>
    </location>
</feature>
<evidence type="ECO:0000313" key="9">
    <source>
        <dbReference type="EMBL" id="CAG9576141.1"/>
    </source>
</evidence>
<name>A0A8J2QXY1_9NEOP</name>
<evidence type="ECO:0000256" key="7">
    <source>
        <dbReference type="SAM" id="MobiDB-lite"/>
    </source>
</evidence>
<dbReference type="SUPFAM" id="SSF54160">
    <property type="entry name" value="Chromo domain-like"/>
    <property type="match status" value="1"/>
</dbReference>
<gene>
    <name evidence="9" type="ORF">DCHRY22_LOCUS11893</name>
</gene>
<dbReference type="OrthoDB" id="161570at2759"/>
<dbReference type="Gene3D" id="6.20.210.20">
    <property type="entry name" value="THAP domain"/>
    <property type="match status" value="1"/>
</dbReference>
<dbReference type="PANTHER" id="PTHR46600:SF11">
    <property type="entry name" value="THAP DOMAIN-CONTAINING PROTEIN 10"/>
    <property type="match status" value="1"/>
</dbReference>
<evidence type="ECO:0000313" key="10">
    <source>
        <dbReference type="Proteomes" id="UP000789524"/>
    </source>
</evidence>
<evidence type="ECO:0000256" key="2">
    <source>
        <dbReference type="ARBA" id="ARBA00022771"/>
    </source>
</evidence>
<keyword evidence="10" id="KW-1185">Reference proteome</keyword>
<keyword evidence="3" id="KW-0862">Zinc</keyword>
<accession>A0A8J2QXY1</accession>
<dbReference type="SMART" id="SM00692">
    <property type="entry name" value="DM3"/>
    <property type="match status" value="1"/>
</dbReference>
<comment type="caution">
    <text evidence="9">The sequence shown here is derived from an EMBL/GenBank/DDBJ whole genome shotgun (WGS) entry which is preliminary data.</text>
</comment>
<feature type="coiled-coil region" evidence="6">
    <location>
        <begin position="139"/>
        <end position="166"/>
    </location>
</feature>
<evidence type="ECO:0000256" key="4">
    <source>
        <dbReference type="ARBA" id="ARBA00023125"/>
    </source>
</evidence>
<evidence type="ECO:0000256" key="5">
    <source>
        <dbReference type="PROSITE-ProRule" id="PRU00309"/>
    </source>
</evidence>
<dbReference type="AlphaFoldDB" id="A0A8J2QXY1"/>
<dbReference type="PANTHER" id="PTHR46600">
    <property type="entry name" value="THAP DOMAIN-CONTAINING"/>
    <property type="match status" value="1"/>
</dbReference>
<dbReference type="EMBL" id="CAKASE010000074">
    <property type="protein sequence ID" value="CAG9576141.1"/>
    <property type="molecule type" value="Genomic_DNA"/>
</dbReference>
<dbReference type="PROSITE" id="PS50950">
    <property type="entry name" value="ZF_THAP"/>
    <property type="match status" value="1"/>
</dbReference>
<dbReference type="SUPFAM" id="SSF57716">
    <property type="entry name" value="Glucocorticoid receptor-like (DNA-binding domain)"/>
    <property type="match status" value="1"/>
</dbReference>
<evidence type="ECO:0000256" key="3">
    <source>
        <dbReference type="ARBA" id="ARBA00022833"/>
    </source>
</evidence>
<feature type="compositionally biased region" description="Low complexity" evidence="7">
    <location>
        <begin position="179"/>
        <end position="192"/>
    </location>
</feature>
<feature type="region of interest" description="Disordered" evidence="7">
    <location>
        <begin position="169"/>
        <end position="192"/>
    </location>
</feature>
<evidence type="ECO:0000256" key="1">
    <source>
        <dbReference type="ARBA" id="ARBA00022723"/>
    </source>
</evidence>
<organism evidence="9 10">
    <name type="scientific">Danaus chrysippus</name>
    <name type="common">African queen</name>
    <dbReference type="NCBI Taxonomy" id="151541"/>
    <lineage>
        <taxon>Eukaryota</taxon>
        <taxon>Metazoa</taxon>
        <taxon>Ecdysozoa</taxon>
        <taxon>Arthropoda</taxon>
        <taxon>Hexapoda</taxon>
        <taxon>Insecta</taxon>
        <taxon>Pterygota</taxon>
        <taxon>Neoptera</taxon>
        <taxon>Endopterygota</taxon>
        <taxon>Lepidoptera</taxon>
        <taxon>Glossata</taxon>
        <taxon>Ditrysia</taxon>
        <taxon>Papilionoidea</taxon>
        <taxon>Nymphalidae</taxon>
        <taxon>Danainae</taxon>
        <taxon>Danaini</taxon>
        <taxon>Danaina</taxon>
        <taxon>Danaus</taxon>
        <taxon>Anosia</taxon>
    </lineage>
</organism>
<feature type="region of interest" description="Disordered" evidence="7">
    <location>
        <begin position="98"/>
        <end position="137"/>
    </location>
</feature>
<protein>
    <submittedName>
        <fullName evidence="9">(African queen) hypothetical protein</fullName>
    </submittedName>
</protein>
<dbReference type="InterPro" id="IPR026516">
    <property type="entry name" value="THAP1/10"/>
</dbReference>
<dbReference type="Pfam" id="PF05485">
    <property type="entry name" value="THAP"/>
    <property type="match status" value="1"/>
</dbReference>